<feature type="transmembrane region" description="Helical" evidence="1">
    <location>
        <begin position="6"/>
        <end position="23"/>
    </location>
</feature>
<sequence>MEEIEYYSLAATLYSIIALFGVLKSNRQKNIATPVLFF</sequence>
<evidence type="ECO:0000313" key="3">
    <source>
        <dbReference type="Proteomes" id="UP000012249"/>
    </source>
</evidence>
<gene>
    <name evidence="2" type="ORF">LEP1GSC043_1604</name>
</gene>
<keyword evidence="1" id="KW-0812">Transmembrane</keyword>
<organism evidence="2 3">
    <name type="scientific">Leptospira weilii str. Ecochallenge</name>
    <dbReference type="NCBI Taxonomy" id="1049986"/>
    <lineage>
        <taxon>Bacteria</taxon>
        <taxon>Pseudomonadati</taxon>
        <taxon>Spirochaetota</taxon>
        <taxon>Spirochaetia</taxon>
        <taxon>Leptospirales</taxon>
        <taxon>Leptospiraceae</taxon>
        <taxon>Leptospira</taxon>
    </lineage>
</organism>
<protein>
    <submittedName>
        <fullName evidence="2">Uncharacterized protein</fullName>
    </submittedName>
</protein>
<comment type="caution">
    <text evidence="2">The sequence shown here is derived from an EMBL/GenBank/DDBJ whole genome shotgun (WGS) entry which is preliminary data.</text>
</comment>
<dbReference type="Proteomes" id="UP000012249">
    <property type="component" value="Unassembled WGS sequence"/>
</dbReference>
<reference evidence="2 3" key="1">
    <citation type="submission" date="2013-02" db="EMBL/GenBank/DDBJ databases">
        <authorList>
            <person name="Harkins D.M."/>
            <person name="Durkin A.S."/>
            <person name="Brinkac L.M."/>
            <person name="Haft D.H."/>
            <person name="Selengut J.D."/>
            <person name="Sanka R."/>
            <person name="DePew J."/>
            <person name="Purushe J."/>
            <person name="Haake D.A."/>
            <person name="Matsunaga J."/>
            <person name="Vinetz J.M."/>
            <person name="Sutton G.G."/>
            <person name="Nierman W.C."/>
            <person name="Fouts D.E."/>
        </authorList>
    </citation>
    <scope>NUCLEOTIDE SEQUENCE [LARGE SCALE GENOMIC DNA]</scope>
    <source>
        <strain evidence="2 3">Ecochallenge</strain>
    </source>
</reference>
<proteinExistence type="predicted"/>
<dbReference type="EMBL" id="AHMI02000281">
    <property type="protein sequence ID" value="EMY12677.1"/>
    <property type="molecule type" value="Genomic_DNA"/>
</dbReference>
<evidence type="ECO:0000313" key="2">
    <source>
        <dbReference type="EMBL" id="EMY12677.1"/>
    </source>
</evidence>
<accession>N1U0Y9</accession>
<evidence type="ECO:0000256" key="1">
    <source>
        <dbReference type="SAM" id="Phobius"/>
    </source>
</evidence>
<keyword evidence="1" id="KW-0472">Membrane</keyword>
<keyword evidence="1" id="KW-1133">Transmembrane helix</keyword>
<dbReference type="AlphaFoldDB" id="N1U0Y9"/>
<name>N1U0Y9_9LEPT</name>